<dbReference type="SUPFAM" id="SSF52540">
    <property type="entry name" value="P-loop containing nucleoside triphosphate hydrolases"/>
    <property type="match status" value="1"/>
</dbReference>
<dbReference type="InterPro" id="IPR000626">
    <property type="entry name" value="Ubiquitin-like_dom"/>
</dbReference>
<evidence type="ECO:0000259" key="4">
    <source>
        <dbReference type="PROSITE" id="PS50017"/>
    </source>
</evidence>
<dbReference type="OrthoDB" id="120976at2759"/>
<dbReference type="GO" id="GO:0005524">
    <property type="term" value="F:ATP binding"/>
    <property type="evidence" value="ECO:0007669"/>
    <property type="project" value="UniProtKB-KW"/>
</dbReference>
<dbReference type="RefSeq" id="XP_022111636.1">
    <property type="nucleotide sequence ID" value="XM_022255944.1"/>
</dbReference>
<dbReference type="OMA" id="VENDHMA"/>
<dbReference type="PROSITE" id="PS50053">
    <property type="entry name" value="UBIQUITIN_2"/>
    <property type="match status" value="2"/>
</dbReference>
<evidence type="ECO:0000256" key="2">
    <source>
        <dbReference type="ARBA" id="ARBA00022840"/>
    </source>
</evidence>
<dbReference type="Pfam" id="PF05729">
    <property type="entry name" value="NACHT"/>
    <property type="match status" value="1"/>
</dbReference>
<evidence type="ECO:0000256" key="3">
    <source>
        <dbReference type="SAM" id="MobiDB-lite"/>
    </source>
</evidence>
<proteinExistence type="predicted"/>
<keyword evidence="1" id="KW-0547">Nucleotide-binding</keyword>
<dbReference type="PANTHER" id="PTHR46312:SF2">
    <property type="entry name" value="NUCLEOTIDE-BINDING OLIGOMERIZATION DOMAIN-CONTAINING PROTEIN 2-LIKE"/>
    <property type="match status" value="1"/>
</dbReference>
<feature type="domain" description="Death" evidence="4">
    <location>
        <begin position="177"/>
        <end position="255"/>
    </location>
</feature>
<dbReference type="SUPFAM" id="SSF54236">
    <property type="entry name" value="Ubiquitin-like"/>
    <property type="match status" value="2"/>
</dbReference>
<dbReference type="CDD" id="cd17039">
    <property type="entry name" value="Ubl_ubiquitin_like"/>
    <property type="match status" value="2"/>
</dbReference>
<dbReference type="Pfam" id="PF00531">
    <property type="entry name" value="Death"/>
    <property type="match status" value="2"/>
</dbReference>
<dbReference type="InterPro" id="IPR007111">
    <property type="entry name" value="NACHT_NTPase"/>
</dbReference>
<dbReference type="Proteomes" id="UP000694845">
    <property type="component" value="Unplaced"/>
</dbReference>
<dbReference type="PANTHER" id="PTHR46312">
    <property type="entry name" value="NACHT DOMAIN-CONTAINING PROTEIN"/>
    <property type="match status" value="1"/>
</dbReference>
<feature type="domain" description="Death" evidence="4">
    <location>
        <begin position="428"/>
        <end position="498"/>
    </location>
</feature>
<organism evidence="7 8">
    <name type="scientific">Acanthaster planci</name>
    <name type="common">Crown-of-thorns starfish</name>
    <dbReference type="NCBI Taxonomy" id="133434"/>
    <lineage>
        <taxon>Eukaryota</taxon>
        <taxon>Metazoa</taxon>
        <taxon>Echinodermata</taxon>
        <taxon>Eleutherozoa</taxon>
        <taxon>Asterozoa</taxon>
        <taxon>Asteroidea</taxon>
        <taxon>Valvatacea</taxon>
        <taxon>Valvatida</taxon>
        <taxon>Acanthasteridae</taxon>
        <taxon>Acanthaster</taxon>
    </lineage>
</organism>
<dbReference type="InterPro" id="IPR011029">
    <property type="entry name" value="DEATH-like_dom_sf"/>
</dbReference>
<dbReference type="PROSITE" id="PS50017">
    <property type="entry name" value="DEATH_DOMAIN"/>
    <property type="match status" value="2"/>
</dbReference>
<dbReference type="Gene3D" id="3.10.20.90">
    <property type="entry name" value="Phosphatidylinositol 3-kinase Catalytic Subunit, Chain A, domain 1"/>
    <property type="match status" value="2"/>
</dbReference>
<dbReference type="Gene3D" id="3.80.10.10">
    <property type="entry name" value="Ribonuclease Inhibitor"/>
    <property type="match status" value="4"/>
</dbReference>
<evidence type="ECO:0000313" key="8">
    <source>
        <dbReference type="RefSeq" id="XP_022111636.1"/>
    </source>
</evidence>
<dbReference type="SMART" id="SM00368">
    <property type="entry name" value="LRR_RI"/>
    <property type="match status" value="9"/>
</dbReference>
<dbReference type="InterPro" id="IPR032675">
    <property type="entry name" value="LRR_dom_sf"/>
</dbReference>
<keyword evidence="7" id="KW-1185">Reference proteome</keyword>
<feature type="domain" description="Ubiquitin-like" evidence="5">
    <location>
        <begin position="88"/>
        <end position="160"/>
    </location>
</feature>
<dbReference type="PROSITE" id="PS50837">
    <property type="entry name" value="NACHT"/>
    <property type="match status" value="1"/>
</dbReference>
<evidence type="ECO:0000259" key="5">
    <source>
        <dbReference type="PROSITE" id="PS50053"/>
    </source>
</evidence>
<dbReference type="KEGG" id="aplc:110990858"/>
<sequence>MPVKTIQQLDEDNKATAVVYDHSKAKLVISKNKVRRCRRETFLSVLPYWRPSSHSQNVESKLTSSPTPRKPKPRPATQSVVSIAKPKLHVCVRTHLPHGKATLDFELDSETSISALKEMIHSRIGVQPQRQQLCIRGNFQLCDLLTLHENGIEKDEVISLSTNDATQDGPTGKPEINKEYLENLSSKLGSSWKDVAKYLGYEDCEIAQIQSTNEGTSKMSSQMLLTWWEKRTDRDQAAQKLAVALDGIGRTDLVKNPPNTCRSTDDIERPQSEKHDKPIADKQRDQKGAPVPEEQKSSKEPALDKDKPQPLCFGFVKRHLQVLVRNPFLRGPKTLCFHLDPETSVSSLKGLIHSKIGVEPRCQHLFIKRNFRSFKLIDLLTLNDCGIQQDENILLRLKTDGLLGGGRKDEAQVNDQFLRDVSLKVHHSWDKLAECLGYEKVGIQQIQAISEDDKERSKQMLLSWWRKQTNHEEGLKRLREALESVGLTELASLVPNAFQEEVSQEGSTKSNEDERLKQEQVGIPDRTQPKRQEHAGTQERVTQKGASSVEQRLEQEQGGDGDETPPQKQQMAQEIRHSSQKVITSSKAQEFGQAQSGLSMAHHSIDKQRAPSPVENDHMALKRVMASPEERVVKEARQQTTGKTLSDDVRRSQVESLRTETITEVSQDWQIMQVPSSFPEFAPSVPQIGASSALSAVHDHIYHRPVSVGAIDVSGENNTTFFGPIYQPTMNIVQNVMATGSTSGETNSAANRAKEAASQCRKELEERYTTTGSYVQLLPWVDDDMKHIKDMYTKLQFKLDKEGGIKGGVETYHDIFLITTKEGRVIKRAILCGSAGLGKSTIIDNIAHDWAVGNVEVLRQFALVFVLKMSALNQTSDLVDSVFDQLLAKDSVVNRSDLKDFIHSHKTSSGVLVLLDGFDEFQTTNLDPTTFGSVLEMLNRKVGRDWFVIVTTRPSHLSTLRSKSIVEKPFTHVDVLGFDRENVWQYVKLFFLEKFDDDDALLDRMETAGSLLCKIQSSNVLSDLAKRPMLLLLMCLLWRDEAQLPDTLSKLYRKAMTYIFRRKTPHISDNAISELIIAIGKPAVEGLISPKQRLSFHEREFEKSVLHKAVQVGILTSQRVIKWSDTHNSVQFIHKTFQECCAARYCQSLIGREDVELQRILDEIDNPQAFEYMLRFCCGDSEQCARYILNALCKNPYTTEVCQLGLNCCFESQSRLLAVEYAELFVTKQVEYTMYGNTDTLNSFLWFLEQVSKPVNQSDRLACVRTLTIRDYNLTEVCEVLASCFTGMTHLKSLTLESCDINAQNFTHLARSLVGMADVTKLDFSGNGELGGSAKTWAHYLKSLESIEKLNLSECSLQARDMKYIATAVREMVNLTRLDLSNNESLSGCAKIWVGSLKSMIYLKKLKMNRCRITRHDVRHVVEAISGMSNTKNFHFDCTEVDINISLMKSGCAIIEKLSIAQKHLQVTDIKQLGELSLVQSLKELSLIGIQSLGGFAETWAPQLLLVKLITLDRLHLEDCSLQVTDIQHLADELGQMPGLKELSLKGNRSLGGSAESWAPQLQRLKNLEKLKLTSTALKGQDMPHLTSSVAKMENVTNLDLSQNEELGGCVDTWAGSLKSMTHLKSLDMQNCLQGINDVVHVTEAISCMSNLLACHVSQDYRLIVLHVWPLESYTRVDFDARFLPDITVKDMLLSLSNRNDVVNLIINIDFILGRGDLWMLPLKQLEHLAELKIFTCSLEGTDVEILAAAVGKMATLEKLSLNAESGLGGSANIWASSLTQMEHVKCLSLVNCDLEDTDIEPLAKALSQIPKLTELSLEGNQSLGGSAETWVPHLECLKNLRKLNLTSTAINAQDMPHITSSVGEMPALTDLDISGNQDLKDHIDTWAASLTSMIHLKKLIVNYFSMGSHDGKYLVEAISSMNNLVDCDFSGGGSKLHVCSVGNCIRMSIRTWSLTGNDGRDVLHSLNKRRDLVSLVLSDVRFKNVSAAWTPSLKELTHLEELVLNDCFLDSTDIEPLASAVGQMPNLKRLSLKGNRSLGGRAKTWAPSLKQMAGVVSLNLSRCGLRFTDVAHLATGLSQIPTLEELCLKGNRYIGGSGKAWAPSLKEMAQLVRLNLGRCGLRFKDFEQLAAVVTEMQTLQELNLTENRFLSHCVNDLAPCLKQMEHVHLLKLGGCSLTETDLEHIAEVWGKEVDLEADDQSNDESDDETWS</sequence>
<protein>
    <submittedName>
        <fullName evidence="8">Protein NLRC5-like</fullName>
    </submittedName>
</protein>
<dbReference type="SUPFAM" id="SSF52047">
    <property type="entry name" value="RNI-like"/>
    <property type="match status" value="3"/>
</dbReference>
<evidence type="ECO:0000313" key="7">
    <source>
        <dbReference type="Proteomes" id="UP000694845"/>
    </source>
</evidence>
<dbReference type="SMART" id="SM00213">
    <property type="entry name" value="UBQ"/>
    <property type="match status" value="2"/>
</dbReference>
<dbReference type="SMART" id="SM00005">
    <property type="entry name" value="DEATH"/>
    <property type="match status" value="2"/>
</dbReference>
<feature type="compositionally biased region" description="Basic and acidic residues" evidence="3">
    <location>
        <begin position="263"/>
        <end position="305"/>
    </location>
</feature>
<feature type="compositionally biased region" description="Basic and acidic residues" evidence="3">
    <location>
        <begin position="527"/>
        <end position="537"/>
    </location>
</feature>
<feature type="region of interest" description="Disordered" evidence="3">
    <location>
        <begin position="252"/>
        <end position="305"/>
    </location>
</feature>
<dbReference type="InterPro" id="IPR029071">
    <property type="entry name" value="Ubiquitin-like_domsf"/>
</dbReference>
<dbReference type="InterPro" id="IPR000488">
    <property type="entry name" value="Death_dom"/>
</dbReference>
<reference evidence="8" key="1">
    <citation type="submission" date="2025-08" db="UniProtKB">
        <authorList>
            <consortium name="RefSeq"/>
        </authorList>
    </citation>
    <scope>IDENTIFICATION</scope>
</reference>
<dbReference type="Pfam" id="PF00240">
    <property type="entry name" value="ubiquitin"/>
    <property type="match status" value="2"/>
</dbReference>
<dbReference type="Gene3D" id="1.10.533.10">
    <property type="entry name" value="Death Domain, Fas"/>
    <property type="match status" value="2"/>
</dbReference>
<feature type="compositionally biased region" description="Polar residues" evidence="3">
    <location>
        <begin position="580"/>
        <end position="595"/>
    </location>
</feature>
<dbReference type="GO" id="GO:0007165">
    <property type="term" value="P:signal transduction"/>
    <property type="evidence" value="ECO:0007669"/>
    <property type="project" value="InterPro"/>
</dbReference>
<evidence type="ECO:0000259" key="6">
    <source>
        <dbReference type="PROSITE" id="PS50837"/>
    </source>
</evidence>
<dbReference type="GeneID" id="110990858"/>
<feature type="domain" description="NACHT" evidence="6">
    <location>
        <begin position="827"/>
        <end position="920"/>
    </location>
</feature>
<accession>A0A8B8A6L6</accession>
<name>A0A8B8A6L6_ACAPL</name>
<keyword evidence="2" id="KW-0067">ATP-binding</keyword>
<dbReference type="CDD" id="cd01670">
    <property type="entry name" value="Death"/>
    <property type="match status" value="2"/>
</dbReference>
<dbReference type="Gene3D" id="3.40.50.300">
    <property type="entry name" value="P-loop containing nucleotide triphosphate hydrolases"/>
    <property type="match status" value="1"/>
</dbReference>
<dbReference type="SUPFAM" id="SSF47986">
    <property type="entry name" value="DEATH domain"/>
    <property type="match status" value="2"/>
</dbReference>
<feature type="region of interest" description="Disordered" evidence="3">
    <location>
        <begin position="499"/>
        <end position="595"/>
    </location>
</feature>
<feature type="domain" description="Ubiquitin-like" evidence="5">
    <location>
        <begin position="320"/>
        <end position="402"/>
    </location>
</feature>
<dbReference type="InterPro" id="IPR027417">
    <property type="entry name" value="P-loop_NTPase"/>
</dbReference>
<gene>
    <name evidence="8" type="primary">LOC110990858</name>
</gene>
<feature type="region of interest" description="Disordered" evidence="3">
    <location>
        <begin position="55"/>
        <end position="79"/>
    </location>
</feature>
<evidence type="ECO:0000256" key="1">
    <source>
        <dbReference type="ARBA" id="ARBA00022741"/>
    </source>
</evidence>